<proteinExistence type="predicted"/>
<reference evidence="2 3" key="1">
    <citation type="submission" date="2021-01" db="EMBL/GenBank/DDBJ databases">
        <title>Genome sequencing of Joostella atrarenae M1-2 (= KCTC 23194).</title>
        <authorList>
            <person name="Zakaria M.R."/>
            <person name="Lam M.Q."/>
            <person name="Chong C.S."/>
        </authorList>
    </citation>
    <scope>NUCLEOTIDE SEQUENCE [LARGE SCALE GENOMIC DNA]</scope>
    <source>
        <strain evidence="2 3">M1-2</strain>
    </source>
</reference>
<keyword evidence="3" id="KW-1185">Reference proteome</keyword>
<accession>A0ABS9IZQ6</accession>
<gene>
    <name evidence="2" type="ORF">JM658_02365</name>
</gene>
<evidence type="ECO:0000313" key="2">
    <source>
        <dbReference type="EMBL" id="MCF8713657.1"/>
    </source>
</evidence>
<sequence length="222" mass="25774">MTLNQEQLNTIKYALEKRDLDYVDLKYELLDHIATEIEQIMSKDESVSFKDASDIAFDKWRIALNDYSSFWLGIGYSKPKILIDSCVSIVKDLTFKLVGFGVLISLLLFLILKVYPLEVSDGFASVVGIFQYAIVAILLVLFLIIKRSGFKTSYSFVYNINVVSLVLYYVLFNVGFGIYAIKSQDFDFINIFIQVEMLLYPFYAYWMFKKHFNVKKNVLRLV</sequence>
<comment type="caution">
    <text evidence="2">The sequence shown here is derived from an EMBL/GenBank/DDBJ whole genome shotgun (WGS) entry which is preliminary data.</text>
</comment>
<keyword evidence="1" id="KW-0472">Membrane</keyword>
<evidence type="ECO:0008006" key="4">
    <source>
        <dbReference type="Google" id="ProtNLM"/>
    </source>
</evidence>
<dbReference type="RefSeq" id="WP_236957619.1">
    <property type="nucleotide sequence ID" value="NZ_JAETXX010000001.1"/>
</dbReference>
<feature type="transmembrane region" description="Helical" evidence="1">
    <location>
        <begin position="156"/>
        <end position="182"/>
    </location>
</feature>
<organism evidence="2 3">
    <name type="scientific">Joostella atrarenae</name>
    <dbReference type="NCBI Taxonomy" id="679257"/>
    <lineage>
        <taxon>Bacteria</taxon>
        <taxon>Pseudomonadati</taxon>
        <taxon>Bacteroidota</taxon>
        <taxon>Flavobacteriia</taxon>
        <taxon>Flavobacteriales</taxon>
        <taxon>Flavobacteriaceae</taxon>
        <taxon>Joostella</taxon>
    </lineage>
</organism>
<keyword evidence="1" id="KW-0812">Transmembrane</keyword>
<evidence type="ECO:0000313" key="3">
    <source>
        <dbReference type="Proteomes" id="UP000829517"/>
    </source>
</evidence>
<dbReference type="Proteomes" id="UP000829517">
    <property type="component" value="Unassembled WGS sequence"/>
</dbReference>
<dbReference type="EMBL" id="JAETXX010000001">
    <property type="protein sequence ID" value="MCF8713657.1"/>
    <property type="molecule type" value="Genomic_DNA"/>
</dbReference>
<keyword evidence="1" id="KW-1133">Transmembrane helix</keyword>
<feature type="transmembrane region" description="Helical" evidence="1">
    <location>
        <begin position="188"/>
        <end position="208"/>
    </location>
</feature>
<name>A0ABS9IZQ6_9FLAO</name>
<feature type="transmembrane region" description="Helical" evidence="1">
    <location>
        <begin position="97"/>
        <end position="116"/>
    </location>
</feature>
<protein>
    <recommendedName>
        <fullName evidence="4">DUF1129 domain-containing protein</fullName>
    </recommendedName>
</protein>
<evidence type="ECO:0000256" key="1">
    <source>
        <dbReference type="SAM" id="Phobius"/>
    </source>
</evidence>
<feature type="transmembrane region" description="Helical" evidence="1">
    <location>
        <begin position="122"/>
        <end position="144"/>
    </location>
</feature>